<dbReference type="OrthoDB" id="8236850at2"/>
<dbReference type="RefSeq" id="WP_074830356.1">
    <property type="nucleotide sequence ID" value="NZ_FNTI01000001.1"/>
</dbReference>
<gene>
    <name evidence="2" type="ORF">SAMN05444171_7745</name>
</gene>
<dbReference type="Proteomes" id="UP000183208">
    <property type="component" value="Unassembled WGS sequence"/>
</dbReference>
<evidence type="ECO:0000256" key="1">
    <source>
        <dbReference type="SAM" id="MobiDB-lite"/>
    </source>
</evidence>
<name>A0A1M7JCV5_9BRAD</name>
<evidence type="ECO:0000313" key="2">
    <source>
        <dbReference type="EMBL" id="SEE49896.1"/>
    </source>
</evidence>
<evidence type="ECO:0000313" key="3">
    <source>
        <dbReference type="Proteomes" id="UP000183208"/>
    </source>
</evidence>
<organism evidence="2 3">
    <name type="scientific">Bradyrhizobium lablabi</name>
    <dbReference type="NCBI Taxonomy" id="722472"/>
    <lineage>
        <taxon>Bacteria</taxon>
        <taxon>Pseudomonadati</taxon>
        <taxon>Pseudomonadota</taxon>
        <taxon>Alphaproteobacteria</taxon>
        <taxon>Hyphomicrobiales</taxon>
        <taxon>Nitrobacteraceae</taxon>
        <taxon>Bradyrhizobium</taxon>
    </lineage>
</organism>
<proteinExistence type="predicted"/>
<feature type="region of interest" description="Disordered" evidence="1">
    <location>
        <begin position="109"/>
        <end position="128"/>
    </location>
</feature>
<reference evidence="2 3" key="1">
    <citation type="submission" date="2016-10" db="EMBL/GenBank/DDBJ databases">
        <authorList>
            <person name="de Groot N.N."/>
        </authorList>
    </citation>
    <scope>NUCLEOTIDE SEQUENCE [LARGE SCALE GENOMIC DNA]</scope>
    <source>
        <strain evidence="2 3">GAS522</strain>
    </source>
</reference>
<accession>A0A1M7JCV5</accession>
<sequence>MPRLSNFVGVAVEKKAIALNAVPAWPGIKDDFILRYEGHEIGRIRRLAGVWEWAITIPMAMPTWAQGSTDNLEDCKKAFATAWGRIMSTTNPERLNRAWELERAVEARRQRIDATSQGGKIEPGSGDR</sequence>
<dbReference type="AlphaFoldDB" id="A0A1M7JCV5"/>
<dbReference type="EMBL" id="FNTI01000001">
    <property type="protein sequence ID" value="SEE49896.1"/>
    <property type="molecule type" value="Genomic_DNA"/>
</dbReference>
<protein>
    <submittedName>
        <fullName evidence="2">Uncharacterized protein</fullName>
    </submittedName>
</protein>